<organism evidence="1 2">
    <name type="scientific">Paenibacillus paeoniae</name>
    <dbReference type="NCBI Taxonomy" id="2292705"/>
    <lineage>
        <taxon>Bacteria</taxon>
        <taxon>Bacillati</taxon>
        <taxon>Bacillota</taxon>
        <taxon>Bacilli</taxon>
        <taxon>Bacillales</taxon>
        <taxon>Paenibacillaceae</taxon>
        <taxon>Paenibacillus</taxon>
    </lineage>
</organism>
<gene>
    <name evidence="1" type="ORF">DX130_22200</name>
</gene>
<evidence type="ECO:0000313" key="2">
    <source>
        <dbReference type="Proteomes" id="UP000261905"/>
    </source>
</evidence>
<sequence>MVPLKLPREQKLQLVSGLQQYVYDELSVEMGQLAGENLLDYMLKELTPYIYNQAMADARHVIEQRMTSIEEELYALERQVPPAK</sequence>
<dbReference type="AlphaFoldDB" id="A0A371P620"/>
<dbReference type="EMBL" id="QUBQ01000006">
    <property type="protein sequence ID" value="REK71349.1"/>
    <property type="molecule type" value="Genomic_DNA"/>
</dbReference>
<dbReference type="OrthoDB" id="573733at2"/>
<protein>
    <submittedName>
        <fullName evidence="1">DUF2164 domain-containing protein</fullName>
    </submittedName>
</protein>
<dbReference type="Pfam" id="PF09932">
    <property type="entry name" value="DUF2164"/>
    <property type="match status" value="1"/>
</dbReference>
<comment type="caution">
    <text evidence="1">The sequence shown here is derived from an EMBL/GenBank/DDBJ whole genome shotgun (WGS) entry which is preliminary data.</text>
</comment>
<reference evidence="1 2" key="1">
    <citation type="submission" date="2018-08" db="EMBL/GenBank/DDBJ databases">
        <title>Paenibacillus sp. M4BSY-1, whole genome shotgun sequence.</title>
        <authorList>
            <person name="Tuo L."/>
        </authorList>
    </citation>
    <scope>NUCLEOTIDE SEQUENCE [LARGE SCALE GENOMIC DNA]</scope>
    <source>
        <strain evidence="1 2">M4BSY-1</strain>
    </source>
</reference>
<accession>A0A371P620</accession>
<proteinExistence type="predicted"/>
<keyword evidence="2" id="KW-1185">Reference proteome</keyword>
<dbReference type="Proteomes" id="UP000261905">
    <property type="component" value="Unassembled WGS sequence"/>
</dbReference>
<evidence type="ECO:0000313" key="1">
    <source>
        <dbReference type="EMBL" id="REK71349.1"/>
    </source>
</evidence>
<dbReference type="InterPro" id="IPR018680">
    <property type="entry name" value="DUF2164"/>
</dbReference>
<name>A0A371P620_9BACL</name>